<protein>
    <submittedName>
        <fullName evidence="2">Uncharacterized protein</fullName>
    </submittedName>
</protein>
<evidence type="ECO:0000256" key="1">
    <source>
        <dbReference type="SAM" id="Phobius"/>
    </source>
</evidence>
<gene>
    <name evidence="2" type="ORF">L9F63_017163</name>
</gene>
<keyword evidence="1" id="KW-0812">Transmembrane</keyword>
<dbReference type="Proteomes" id="UP001233999">
    <property type="component" value="Unassembled WGS sequence"/>
</dbReference>
<evidence type="ECO:0000313" key="2">
    <source>
        <dbReference type="EMBL" id="KAJ9589638.1"/>
    </source>
</evidence>
<sequence>WGFVLIEDRLNDGVMDYLIACLELTGILLLRLLLSANENRMRRISNNSTTHINIILQLILIGNSYRNGEIRKHNLTIYMEI</sequence>
<feature type="transmembrane region" description="Helical" evidence="1">
    <location>
        <begin position="17"/>
        <end position="34"/>
    </location>
</feature>
<keyword evidence="3" id="KW-1185">Reference proteome</keyword>
<proteinExistence type="predicted"/>
<feature type="non-terminal residue" evidence="2">
    <location>
        <position position="81"/>
    </location>
</feature>
<evidence type="ECO:0000313" key="3">
    <source>
        <dbReference type="Proteomes" id="UP001233999"/>
    </source>
</evidence>
<name>A0AAD7ZZI1_DIPPU</name>
<dbReference type="AlphaFoldDB" id="A0AAD7ZZI1"/>
<comment type="caution">
    <text evidence="2">The sequence shown here is derived from an EMBL/GenBank/DDBJ whole genome shotgun (WGS) entry which is preliminary data.</text>
</comment>
<keyword evidence="1" id="KW-0472">Membrane</keyword>
<accession>A0AAD7ZZI1</accession>
<organism evidence="2 3">
    <name type="scientific">Diploptera punctata</name>
    <name type="common">Pacific beetle cockroach</name>
    <dbReference type="NCBI Taxonomy" id="6984"/>
    <lineage>
        <taxon>Eukaryota</taxon>
        <taxon>Metazoa</taxon>
        <taxon>Ecdysozoa</taxon>
        <taxon>Arthropoda</taxon>
        <taxon>Hexapoda</taxon>
        <taxon>Insecta</taxon>
        <taxon>Pterygota</taxon>
        <taxon>Neoptera</taxon>
        <taxon>Polyneoptera</taxon>
        <taxon>Dictyoptera</taxon>
        <taxon>Blattodea</taxon>
        <taxon>Blaberoidea</taxon>
        <taxon>Blaberidae</taxon>
        <taxon>Diplopterinae</taxon>
        <taxon>Diploptera</taxon>
    </lineage>
</organism>
<reference evidence="2" key="1">
    <citation type="journal article" date="2023" name="IScience">
        <title>Live-bearing cockroach genome reveals convergent evolutionary mechanisms linked to viviparity in insects and beyond.</title>
        <authorList>
            <person name="Fouks B."/>
            <person name="Harrison M.C."/>
            <person name="Mikhailova A.A."/>
            <person name="Marchal E."/>
            <person name="English S."/>
            <person name="Carruthers M."/>
            <person name="Jennings E.C."/>
            <person name="Chiamaka E.L."/>
            <person name="Frigard R.A."/>
            <person name="Pippel M."/>
            <person name="Attardo G.M."/>
            <person name="Benoit J.B."/>
            <person name="Bornberg-Bauer E."/>
            <person name="Tobe S.S."/>
        </authorList>
    </citation>
    <scope>NUCLEOTIDE SEQUENCE</scope>
    <source>
        <strain evidence="2">Stay&amp;Tobe</strain>
    </source>
</reference>
<keyword evidence="1" id="KW-1133">Transmembrane helix</keyword>
<dbReference type="EMBL" id="JASPKZ010004924">
    <property type="protein sequence ID" value="KAJ9589638.1"/>
    <property type="molecule type" value="Genomic_DNA"/>
</dbReference>
<reference evidence="2" key="2">
    <citation type="submission" date="2023-05" db="EMBL/GenBank/DDBJ databases">
        <authorList>
            <person name="Fouks B."/>
        </authorList>
    </citation>
    <scope>NUCLEOTIDE SEQUENCE</scope>
    <source>
        <strain evidence="2">Stay&amp;Tobe</strain>
        <tissue evidence="2">Testes</tissue>
    </source>
</reference>
<feature type="non-terminal residue" evidence="2">
    <location>
        <position position="1"/>
    </location>
</feature>